<reference evidence="3 4" key="1">
    <citation type="submission" date="2024-12" db="EMBL/GenBank/DDBJ databases">
        <title>The unique morphological basis and parallel evolutionary history of personate flowers in Penstemon.</title>
        <authorList>
            <person name="Depatie T.H."/>
            <person name="Wessinger C.A."/>
        </authorList>
    </citation>
    <scope>NUCLEOTIDE SEQUENCE [LARGE SCALE GENOMIC DNA]</scope>
    <source>
        <strain evidence="3">WTNN_2</strain>
        <tissue evidence="3">Leaf</tissue>
    </source>
</reference>
<dbReference type="PANTHER" id="PTHR34964">
    <property type="entry name" value="MEMBRANE LIPOPROTEIN-RELATED"/>
    <property type="match status" value="1"/>
</dbReference>
<comment type="caution">
    <text evidence="3">The sequence shown here is derived from an EMBL/GenBank/DDBJ whole genome shotgun (WGS) entry which is preliminary data.</text>
</comment>
<feature type="transmembrane region" description="Helical" evidence="2">
    <location>
        <begin position="12"/>
        <end position="35"/>
    </location>
</feature>
<keyword evidence="2" id="KW-0812">Transmembrane</keyword>
<feature type="transmembrane region" description="Helical" evidence="2">
    <location>
        <begin position="41"/>
        <end position="65"/>
    </location>
</feature>
<evidence type="ECO:0000256" key="1">
    <source>
        <dbReference type="SAM" id="MobiDB-lite"/>
    </source>
</evidence>
<dbReference type="EMBL" id="JBJXBP010000008">
    <property type="protein sequence ID" value="KAL3815188.1"/>
    <property type="molecule type" value="Genomic_DNA"/>
</dbReference>
<keyword evidence="4" id="KW-1185">Reference proteome</keyword>
<gene>
    <name evidence="3" type="ORF">ACJIZ3_016456</name>
</gene>
<evidence type="ECO:0000256" key="2">
    <source>
        <dbReference type="SAM" id="Phobius"/>
    </source>
</evidence>
<evidence type="ECO:0000313" key="4">
    <source>
        <dbReference type="Proteomes" id="UP001634393"/>
    </source>
</evidence>
<evidence type="ECO:0000313" key="3">
    <source>
        <dbReference type="EMBL" id="KAL3815188.1"/>
    </source>
</evidence>
<feature type="region of interest" description="Disordered" evidence="1">
    <location>
        <begin position="82"/>
        <end position="119"/>
    </location>
</feature>
<proteinExistence type="predicted"/>
<evidence type="ECO:0008006" key="5">
    <source>
        <dbReference type="Google" id="ProtNLM"/>
    </source>
</evidence>
<sequence>MEDERAGDIRVPLISSLFCLFVTTGGIFLVLYVFVPSLSQPWYPVVAFVLIGSPWLFWLFTYIYTCMKGCYGGGRPEGQISRRQTTRVASSATMQNGSNQQNSSVASSKESELPLAYSV</sequence>
<protein>
    <recommendedName>
        <fullName evidence="5">Transmembrane protein</fullName>
    </recommendedName>
</protein>
<dbReference type="PANTHER" id="PTHR34964:SF1">
    <property type="entry name" value="MEMBRANE LIPOPROTEIN"/>
    <property type="match status" value="1"/>
</dbReference>
<name>A0ABD3RQP1_9LAMI</name>
<dbReference type="AlphaFoldDB" id="A0ABD3RQP1"/>
<dbReference type="Proteomes" id="UP001634393">
    <property type="component" value="Unassembled WGS sequence"/>
</dbReference>
<organism evidence="3 4">
    <name type="scientific">Penstemon smallii</name>
    <dbReference type="NCBI Taxonomy" id="265156"/>
    <lineage>
        <taxon>Eukaryota</taxon>
        <taxon>Viridiplantae</taxon>
        <taxon>Streptophyta</taxon>
        <taxon>Embryophyta</taxon>
        <taxon>Tracheophyta</taxon>
        <taxon>Spermatophyta</taxon>
        <taxon>Magnoliopsida</taxon>
        <taxon>eudicotyledons</taxon>
        <taxon>Gunneridae</taxon>
        <taxon>Pentapetalae</taxon>
        <taxon>asterids</taxon>
        <taxon>lamiids</taxon>
        <taxon>Lamiales</taxon>
        <taxon>Plantaginaceae</taxon>
        <taxon>Cheloneae</taxon>
        <taxon>Penstemon</taxon>
    </lineage>
</organism>
<keyword evidence="2" id="KW-0472">Membrane</keyword>
<feature type="compositionally biased region" description="Polar residues" evidence="1">
    <location>
        <begin position="82"/>
        <end position="108"/>
    </location>
</feature>
<keyword evidence="2" id="KW-1133">Transmembrane helix</keyword>
<accession>A0ABD3RQP1</accession>